<reference evidence="5 6" key="1">
    <citation type="submission" date="2018-07" db="EMBL/GenBank/DDBJ databases">
        <title>The complete nuclear genome of the prasinophyte Chloropicon primus (CCMP1205).</title>
        <authorList>
            <person name="Pombert J.-F."/>
            <person name="Otis C."/>
            <person name="Turmel M."/>
            <person name="Lemieux C."/>
        </authorList>
    </citation>
    <scope>NUCLEOTIDE SEQUENCE [LARGE SCALE GENOMIC DNA]</scope>
    <source>
        <strain evidence="5 6">CCMP1205</strain>
    </source>
</reference>
<evidence type="ECO:0000313" key="5">
    <source>
        <dbReference type="EMBL" id="QDZ25423.1"/>
    </source>
</evidence>
<feature type="region of interest" description="Disordered" evidence="3">
    <location>
        <begin position="103"/>
        <end position="228"/>
    </location>
</feature>
<feature type="compositionally biased region" description="Basic and acidic residues" evidence="3">
    <location>
        <begin position="216"/>
        <end position="228"/>
    </location>
</feature>
<dbReference type="AlphaFoldDB" id="A0A5B8MXX5"/>
<feature type="compositionally biased region" description="Basic and acidic residues" evidence="3">
    <location>
        <begin position="345"/>
        <end position="359"/>
    </location>
</feature>
<feature type="domain" description="RED-like N-terminal" evidence="4">
    <location>
        <begin position="40"/>
        <end position="112"/>
    </location>
</feature>
<protein>
    <recommendedName>
        <fullName evidence="4">RED-like N-terminal domain-containing protein</fullName>
    </recommendedName>
</protein>
<feature type="compositionally biased region" description="Basic residues" evidence="3">
    <location>
        <begin position="334"/>
        <end position="344"/>
    </location>
</feature>
<organism evidence="5 6">
    <name type="scientific">Chloropicon primus</name>
    <dbReference type="NCBI Taxonomy" id="1764295"/>
    <lineage>
        <taxon>Eukaryota</taxon>
        <taxon>Viridiplantae</taxon>
        <taxon>Chlorophyta</taxon>
        <taxon>Chloropicophyceae</taxon>
        <taxon>Chloropicales</taxon>
        <taxon>Chloropicaceae</taxon>
        <taxon>Chloropicon</taxon>
    </lineage>
</organism>
<evidence type="ECO:0000256" key="1">
    <source>
        <dbReference type="ARBA" id="ARBA00004123"/>
    </source>
</evidence>
<feature type="compositionally biased region" description="Basic residues" evidence="3">
    <location>
        <begin position="104"/>
        <end position="118"/>
    </location>
</feature>
<dbReference type="PANTHER" id="PTHR12765">
    <property type="entry name" value="RED PROTEIN IK FACTOR CYTOKINE IK"/>
    <property type="match status" value="1"/>
</dbReference>
<dbReference type="EMBL" id="CP031050">
    <property type="protein sequence ID" value="QDZ25423.1"/>
    <property type="molecule type" value="Genomic_DNA"/>
</dbReference>
<dbReference type="Pfam" id="PF07808">
    <property type="entry name" value="RED_N"/>
    <property type="match status" value="1"/>
</dbReference>
<comment type="subcellular location">
    <subcellularLocation>
        <location evidence="1">Nucleus</location>
    </subcellularLocation>
</comment>
<feature type="region of interest" description="Disordered" evidence="3">
    <location>
        <begin position="263"/>
        <end position="305"/>
    </location>
</feature>
<dbReference type="OrthoDB" id="508543at2759"/>
<dbReference type="STRING" id="1764295.A0A5B8MXX5"/>
<dbReference type="InterPro" id="IPR012916">
    <property type="entry name" value="RED_N"/>
</dbReference>
<keyword evidence="2" id="KW-0539">Nucleus</keyword>
<feature type="compositionally biased region" description="Gly residues" evidence="3">
    <location>
        <begin position="120"/>
        <end position="131"/>
    </location>
</feature>
<gene>
    <name evidence="5" type="ORF">A3770_17p79410</name>
</gene>
<proteinExistence type="predicted"/>
<feature type="compositionally biased region" description="Acidic residues" evidence="3">
    <location>
        <begin position="135"/>
        <end position="157"/>
    </location>
</feature>
<evidence type="ECO:0000259" key="4">
    <source>
        <dbReference type="Pfam" id="PF07808"/>
    </source>
</evidence>
<sequence length="368" mass="40342">MATETVAQGLRDLLENQLDKVNSKGQTNGQKGESKVPVTKFLPGRTCYVYDLDEDFGLGIPTTVSRSKTEYSHFKYQYVRGGAMDDSSVLDRIAGVLGYVTQGRKGKSSDKRHKRKQKGGSDGLAGSGGPQTAGDAEDDIFADAGTDFEDGLSDSEEDRQQPQRQGGEASASGSKYFGEAVEPRATASGDAGRGDASGEGATYTYKDLEDEEDRDLADLREKKHGTLGEEGRWHEIMTLNKSGEQPDGGDAYGDLYPGYDSAMYDNGFDDEEEEGKKRDLQSLASEAGGTKKRKGEAKDAKLNTEYSKMKKLFKEKGFGNESAFAKEEKEAKPQKNKKKSKSKKGKEEEGRQANDDVTFHPRQKRLRL</sequence>
<dbReference type="Proteomes" id="UP000316726">
    <property type="component" value="Chromosome 17"/>
</dbReference>
<evidence type="ECO:0000256" key="2">
    <source>
        <dbReference type="ARBA" id="ARBA00023242"/>
    </source>
</evidence>
<dbReference type="GO" id="GO:0005634">
    <property type="term" value="C:nucleus"/>
    <property type="evidence" value="ECO:0007669"/>
    <property type="project" value="UniProtKB-SubCell"/>
</dbReference>
<evidence type="ECO:0000256" key="3">
    <source>
        <dbReference type="SAM" id="MobiDB-lite"/>
    </source>
</evidence>
<keyword evidence="6" id="KW-1185">Reference proteome</keyword>
<accession>A0A5B8MXX5</accession>
<feature type="region of interest" description="Disordered" evidence="3">
    <location>
        <begin position="317"/>
        <end position="368"/>
    </location>
</feature>
<feature type="compositionally biased region" description="Basic and acidic residues" evidence="3">
    <location>
        <begin position="317"/>
        <end position="333"/>
    </location>
</feature>
<dbReference type="InterPro" id="IPR039896">
    <property type="entry name" value="Red-like"/>
</dbReference>
<evidence type="ECO:0000313" key="6">
    <source>
        <dbReference type="Proteomes" id="UP000316726"/>
    </source>
</evidence>
<name>A0A5B8MXX5_9CHLO</name>